<dbReference type="PRINTS" id="PR00412">
    <property type="entry name" value="EPOXHYDRLASE"/>
</dbReference>
<keyword evidence="4" id="KW-1185">Reference proteome</keyword>
<dbReference type="Proteomes" id="UP000199673">
    <property type="component" value="Unassembled WGS sequence"/>
</dbReference>
<dbReference type="PANTHER" id="PTHR43798:SF31">
    <property type="entry name" value="AB HYDROLASE SUPERFAMILY PROTEIN YCLE"/>
    <property type="match status" value="1"/>
</dbReference>
<evidence type="ECO:0000256" key="1">
    <source>
        <dbReference type="ARBA" id="ARBA00022801"/>
    </source>
</evidence>
<dbReference type="EMBL" id="FPBF01000001">
    <property type="protein sequence ID" value="SFT36963.1"/>
    <property type="molecule type" value="Genomic_DNA"/>
</dbReference>
<dbReference type="STRING" id="305507.SAMN04489724_0447"/>
<organism evidence="3 4">
    <name type="scientific">Algoriphagus locisalis</name>
    <dbReference type="NCBI Taxonomy" id="305507"/>
    <lineage>
        <taxon>Bacteria</taxon>
        <taxon>Pseudomonadati</taxon>
        <taxon>Bacteroidota</taxon>
        <taxon>Cytophagia</taxon>
        <taxon>Cytophagales</taxon>
        <taxon>Cyclobacteriaceae</taxon>
        <taxon>Algoriphagus</taxon>
    </lineage>
</organism>
<reference evidence="4" key="1">
    <citation type="submission" date="2016-10" db="EMBL/GenBank/DDBJ databases">
        <authorList>
            <person name="Varghese N."/>
            <person name="Submissions S."/>
        </authorList>
    </citation>
    <scope>NUCLEOTIDE SEQUENCE [LARGE SCALE GENOMIC DNA]</scope>
    <source>
        <strain evidence="4">DSM 23445</strain>
    </source>
</reference>
<sequence length="331" mass="36749">MLGRNHAMEARSFRSNIAGLIVINFYQIRKMKKSILALALAVSLFTGSLMAQSKRVDASAGRAEYIEVEKNVKLHITDLGEGQPIVLIHGWPLSDEMYEYQYQYLSRKGFRVIGITLRGFGESDKPYGRYDFEVFSDDIKVVLEKLNIQDAVLGGFSMGGAVVLHYVTKYDAAHVGKLALFGAAAPSWKQREGSPYGISEADADGLIMQTMTAREDLIAGLGSAFVAKEGTISKNVEKWLENINLQASPYAVTESISALKDLDLRPELSKIKIPTAIFQGTQDKLCPYPFAEELNKGIKDSFIVRFENSGHALFVEEAEKFNTELEKFALN</sequence>
<feature type="domain" description="AB hydrolase-1" evidence="2">
    <location>
        <begin position="84"/>
        <end position="317"/>
    </location>
</feature>
<proteinExistence type="predicted"/>
<gene>
    <name evidence="3" type="ORF">SAMN04489724_0447</name>
</gene>
<dbReference type="InterPro" id="IPR000639">
    <property type="entry name" value="Epox_hydrolase-like"/>
</dbReference>
<dbReference type="SUPFAM" id="SSF53474">
    <property type="entry name" value="alpha/beta-Hydrolases"/>
    <property type="match status" value="1"/>
</dbReference>
<name>A0A1I6XFT4_9BACT</name>
<dbReference type="GO" id="GO:0016020">
    <property type="term" value="C:membrane"/>
    <property type="evidence" value="ECO:0007669"/>
    <property type="project" value="TreeGrafter"/>
</dbReference>
<dbReference type="Pfam" id="PF00561">
    <property type="entry name" value="Abhydrolase_1"/>
    <property type="match status" value="1"/>
</dbReference>
<evidence type="ECO:0000259" key="2">
    <source>
        <dbReference type="Pfam" id="PF00561"/>
    </source>
</evidence>
<keyword evidence="1" id="KW-0378">Hydrolase</keyword>
<dbReference type="AlphaFoldDB" id="A0A1I6XFT4"/>
<accession>A0A1I6XFT4</accession>
<protein>
    <submittedName>
        <fullName evidence="3">Pimeloyl-ACP methyl ester carboxylesterase</fullName>
    </submittedName>
</protein>
<dbReference type="GO" id="GO:0016787">
    <property type="term" value="F:hydrolase activity"/>
    <property type="evidence" value="ECO:0007669"/>
    <property type="project" value="UniProtKB-KW"/>
</dbReference>
<dbReference type="InterPro" id="IPR000073">
    <property type="entry name" value="AB_hydrolase_1"/>
</dbReference>
<dbReference type="InterPro" id="IPR029058">
    <property type="entry name" value="AB_hydrolase_fold"/>
</dbReference>
<dbReference type="InterPro" id="IPR050266">
    <property type="entry name" value="AB_hydrolase_sf"/>
</dbReference>
<dbReference type="PRINTS" id="PR00111">
    <property type="entry name" value="ABHYDROLASE"/>
</dbReference>
<dbReference type="Gene3D" id="3.40.50.1820">
    <property type="entry name" value="alpha/beta hydrolase"/>
    <property type="match status" value="1"/>
</dbReference>
<dbReference type="PANTHER" id="PTHR43798">
    <property type="entry name" value="MONOACYLGLYCEROL LIPASE"/>
    <property type="match status" value="1"/>
</dbReference>
<evidence type="ECO:0000313" key="3">
    <source>
        <dbReference type="EMBL" id="SFT36963.1"/>
    </source>
</evidence>
<evidence type="ECO:0000313" key="4">
    <source>
        <dbReference type="Proteomes" id="UP000199673"/>
    </source>
</evidence>